<organism evidence="4 5">
    <name type="scientific">Candidatus Protochlamydia amoebophila</name>
    <dbReference type="NCBI Taxonomy" id="362787"/>
    <lineage>
        <taxon>Bacteria</taxon>
        <taxon>Pseudomonadati</taxon>
        <taxon>Chlamydiota</taxon>
        <taxon>Chlamydiia</taxon>
        <taxon>Parachlamydiales</taxon>
        <taxon>Parachlamydiaceae</taxon>
        <taxon>Candidatus Protochlamydia</taxon>
    </lineage>
</organism>
<evidence type="ECO:0000256" key="2">
    <source>
        <dbReference type="ARBA" id="ARBA00022737"/>
    </source>
</evidence>
<dbReference type="EMBL" id="JSAN01000011">
    <property type="protein sequence ID" value="KIC74324.1"/>
    <property type="molecule type" value="Genomic_DNA"/>
</dbReference>
<dbReference type="PATRIC" id="fig|362787.3.peg.47"/>
<dbReference type="PROSITE" id="PS51450">
    <property type="entry name" value="LRR"/>
    <property type="match status" value="8"/>
</dbReference>
<dbReference type="SUPFAM" id="SSF52058">
    <property type="entry name" value="L domain-like"/>
    <property type="match status" value="1"/>
</dbReference>
<dbReference type="Pfam" id="PF23598">
    <property type="entry name" value="LRR_14"/>
    <property type="match status" value="3"/>
</dbReference>
<name>A0A0C1HAD5_9BACT</name>
<evidence type="ECO:0000313" key="5">
    <source>
        <dbReference type="Proteomes" id="UP000031465"/>
    </source>
</evidence>
<dbReference type="AlphaFoldDB" id="A0A0C1HAD5"/>
<dbReference type="GO" id="GO:0004842">
    <property type="term" value="F:ubiquitin-protein transferase activity"/>
    <property type="evidence" value="ECO:0007669"/>
    <property type="project" value="InterPro"/>
</dbReference>
<dbReference type="Proteomes" id="UP000031465">
    <property type="component" value="Unassembled WGS sequence"/>
</dbReference>
<gene>
    <name evidence="4" type="ORF">DB44_AL00180</name>
</gene>
<accession>A0A0C1HAD5</accession>
<dbReference type="GO" id="GO:0009274">
    <property type="term" value="C:peptidoglycan-based cell wall"/>
    <property type="evidence" value="ECO:0007669"/>
    <property type="project" value="UniProtKB-ARBA"/>
</dbReference>
<dbReference type="InterPro" id="IPR050715">
    <property type="entry name" value="LRR-SigEffector_domain"/>
</dbReference>
<dbReference type="Pfam" id="PF14496">
    <property type="entry name" value="NEL"/>
    <property type="match status" value="1"/>
</dbReference>
<evidence type="ECO:0000259" key="3">
    <source>
        <dbReference type="PROSITE" id="PS52053"/>
    </source>
</evidence>
<dbReference type="Gene3D" id="3.80.10.10">
    <property type="entry name" value="Ribonuclease Inhibitor"/>
    <property type="match status" value="2"/>
</dbReference>
<dbReference type="PANTHER" id="PTHR45752:SF196">
    <property type="entry name" value="GH17740P"/>
    <property type="match status" value="1"/>
</dbReference>
<feature type="domain" description="NEL" evidence="3">
    <location>
        <begin position="645"/>
        <end position="962"/>
    </location>
</feature>
<dbReference type="InterPro" id="IPR029487">
    <property type="entry name" value="NEL_dom"/>
</dbReference>
<reference evidence="4 5" key="1">
    <citation type="journal article" date="2014" name="Mol. Biol. Evol.">
        <title>Massive expansion of Ubiquitination-related gene families within the Chlamydiae.</title>
        <authorList>
            <person name="Domman D."/>
            <person name="Collingro A."/>
            <person name="Lagkouvardos I."/>
            <person name="Gehre L."/>
            <person name="Weinmaier T."/>
            <person name="Rattei T."/>
            <person name="Subtil A."/>
            <person name="Horn M."/>
        </authorList>
    </citation>
    <scope>NUCLEOTIDE SEQUENCE [LARGE SCALE GENOMIC DNA]</scope>
    <source>
        <strain evidence="4 5">EI2</strain>
    </source>
</reference>
<dbReference type="SMART" id="SM00365">
    <property type="entry name" value="LRR_SD22"/>
    <property type="match status" value="5"/>
</dbReference>
<dbReference type="FunFam" id="3.80.10.10:FF:001164">
    <property type="entry name" value="GH01279p"/>
    <property type="match status" value="1"/>
</dbReference>
<comment type="caution">
    <text evidence="4">The sequence shown here is derived from an EMBL/GenBank/DDBJ whole genome shotgun (WGS) entry which is preliminary data.</text>
</comment>
<proteinExistence type="predicted"/>
<dbReference type="PANTHER" id="PTHR45752">
    <property type="entry name" value="LEUCINE-RICH REPEAT-CONTAINING"/>
    <property type="match status" value="1"/>
</dbReference>
<dbReference type="InterPro" id="IPR055414">
    <property type="entry name" value="LRR_R13L4/SHOC2-like"/>
</dbReference>
<dbReference type="InterPro" id="IPR003591">
    <property type="entry name" value="Leu-rich_rpt_typical-subtyp"/>
</dbReference>
<dbReference type="InterPro" id="IPR001611">
    <property type="entry name" value="Leu-rich_rpt"/>
</dbReference>
<sequence>MNHLINWMEILNSVDYNLNSTTLITFSDNHAYEQSTKTLKVSSRINLLCKTIFQSLLHLIFDCFDKNQLRSQWKRIVWGRNNVISENVTIHPRTDVSLPSTNLIPPSPPSSLMKTDADLTNLDSELAQFCKIFEIYNTSIINLAEKNLQILPSSFGNLNQLNHLDLTNNQLQILPNSFGNLKSLRSLNLCNNQFKEIPDCLFRLSPVCDINLKENPLSQDILDQLNQRVNQTNYQGPKFQVSSPTPSFCSDLMDQIIPRFELILLDDALAKFCRIFEIRDTSMISLAEKNIQLLPSSFGNLTNLFFLDLINNQLQSLPDSFGNLTNLQFLYLYNNKLELLPTSFGNLNQLNKLNLANNQLQILPHSFGNLTNLTKLYLNNNKLELLPTSFGKLIQLKKLQIAYNQLQSLPELFTNLINLQTLDLNNNNLRTLPDSFGNLNRLHVLNLSNNQLQFLPHSFGNLTQLRDLHIAYNQLQSLPGSLTNLVNLQTLDLNNNNFQTLPDSFGNLNQINYLSLANNQFQSLPESFGNLTKLQCLYLYNNQIQILPETFSNLINLTELHLNYNQLQTLPETFINLTNLRNLNLTGNNFETIPECLFHLSSECEIYLEANPLSREILDQLNRRTNQPNYQGPRFHVSIYTPSFHNNQANQIFLNFESILKEWCNKNCQTTLLSNLPQTAKNNLLNWFSRVKSTPFYTSNPQAAKEKISSFLDWMANENNLDYLQVAYQILADATSTCGDRMATSINELMLHMRLCQSQNLSPEELKTLIIGSARLNKLFKIAQKTSASQRMTDPIEVHLCYQIHLKEALELPVETNSMLYERMACLSEQNIQIAKERILRKTSTVEQQTNILMASSFWMNAVKSQLSTSHIEKLRAFYSLNLNSNDSQFITIDSLLNKIEFESHQSIYEQLAELCEQVKANKMNEIDSEDGEAVSAYFSQFHINEKTIWNPAYIATLAFLS</sequence>
<keyword evidence="1" id="KW-0433">Leucine-rich repeat</keyword>
<dbReference type="SMART" id="SM00364">
    <property type="entry name" value="LRR_BAC"/>
    <property type="match status" value="15"/>
</dbReference>
<dbReference type="PROSITE" id="PS52053">
    <property type="entry name" value="NEL"/>
    <property type="match status" value="1"/>
</dbReference>
<keyword evidence="2" id="KW-0677">Repeat</keyword>
<dbReference type="SMART" id="SM00369">
    <property type="entry name" value="LRR_TYP"/>
    <property type="match status" value="15"/>
</dbReference>
<evidence type="ECO:0000256" key="1">
    <source>
        <dbReference type="ARBA" id="ARBA00022614"/>
    </source>
</evidence>
<evidence type="ECO:0000313" key="4">
    <source>
        <dbReference type="EMBL" id="KIC74324.1"/>
    </source>
</evidence>
<dbReference type="Pfam" id="PF13855">
    <property type="entry name" value="LRR_8"/>
    <property type="match status" value="1"/>
</dbReference>
<dbReference type="Gene3D" id="1.20.58.360">
    <property type="entry name" value="Shigella T3SS effector IpaH defines"/>
    <property type="match status" value="1"/>
</dbReference>
<protein>
    <recommendedName>
        <fullName evidence="3">NEL domain-containing protein</fullName>
    </recommendedName>
</protein>
<dbReference type="GO" id="GO:0016567">
    <property type="term" value="P:protein ubiquitination"/>
    <property type="evidence" value="ECO:0007669"/>
    <property type="project" value="InterPro"/>
</dbReference>
<dbReference type="InterPro" id="IPR032675">
    <property type="entry name" value="LRR_dom_sf"/>
</dbReference>